<dbReference type="SMART" id="SM00877">
    <property type="entry name" value="BMC"/>
    <property type="match status" value="1"/>
</dbReference>
<dbReference type="Pfam" id="PF00936">
    <property type="entry name" value="BMC"/>
    <property type="match status" value="1"/>
</dbReference>
<comment type="caution">
    <text evidence="7">The sequence shown here is derived from an EMBL/GenBank/DDBJ whole genome shotgun (WGS) entry which is preliminary data.</text>
</comment>
<evidence type="ECO:0000259" key="6">
    <source>
        <dbReference type="PROSITE" id="PS51930"/>
    </source>
</evidence>
<evidence type="ECO:0000256" key="1">
    <source>
        <dbReference type="ARBA" id="ARBA00004836"/>
    </source>
</evidence>
<evidence type="ECO:0000256" key="3">
    <source>
        <dbReference type="ARBA" id="ARBA00024446"/>
    </source>
</evidence>
<dbReference type="SUPFAM" id="SSF143414">
    <property type="entry name" value="CcmK-like"/>
    <property type="match status" value="1"/>
</dbReference>
<gene>
    <name evidence="7" type="ORF">GJV78_14265</name>
</gene>
<dbReference type="InterPro" id="IPR000249">
    <property type="entry name" value="BMC_dom"/>
</dbReference>
<feature type="region of interest" description="Disordered" evidence="5">
    <location>
        <begin position="148"/>
        <end position="169"/>
    </location>
</feature>
<dbReference type="PROSITE" id="PS51930">
    <property type="entry name" value="BMC_2"/>
    <property type="match status" value="1"/>
</dbReference>
<dbReference type="EMBL" id="WMJZ01000019">
    <property type="protein sequence ID" value="MTH47399.1"/>
    <property type="molecule type" value="Genomic_DNA"/>
</dbReference>
<organism evidence="7 8">
    <name type="scientific">Intestinirhabdus alba</name>
    <dbReference type="NCBI Taxonomy" id="2899544"/>
    <lineage>
        <taxon>Bacteria</taxon>
        <taxon>Pseudomonadati</taxon>
        <taxon>Pseudomonadota</taxon>
        <taxon>Gammaproteobacteria</taxon>
        <taxon>Enterobacterales</taxon>
        <taxon>Enterobacteriaceae</taxon>
        <taxon>Intestinirhabdus</taxon>
    </lineage>
</organism>
<dbReference type="InterPro" id="IPR050575">
    <property type="entry name" value="BMC_shell"/>
</dbReference>
<dbReference type="PANTHER" id="PTHR33941:SF11">
    <property type="entry name" value="BACTERIAL MICROCOMPARTMENT SHELL PROTEIN PDUJ"/>
    <property type="match status" value="1"/>
</dbReference>
<comment type="subcellular location">
    <subcellularLocation>
        <location evidence="2">Bacterial microcompartment</location>
    </subcellularLocation>
</comment>
<dbReference type="InterPro" id="IPR044872">
    <property type="entry name" value="CcmK/CsoS1_BMC"/>
</dbReference>
<dbReference type="Proteomes" id="UP000477739">
    <property type="component" value="Unassembled WGS sequence"/>
</dbReference>
<keyword evidence="8" id="KW-1185">Reference proteome</keyword>
<evidence type="ECO:0000256" key="5">
    <source>
        <dbReference type="SAM" id="MobiDB-lite"/>
    </source>
</evidence>
<dbReference type="UniPathway" id="UPA00560"/>
<proteinExistence type="inferred from homology"/>
<dbReference type="GO" id="GO:0046336">
    <property type="term" value="P:ethanolamine catabolic process"/>
    <property type="evidence" value="ECO:0007669"/>
    <property type="project" value="UniProtKB-UniPathway"/>
</dbReference>
<protein>
    <submittedName>
        <fullName evidence="7">BMC domain-containing protein</fullName>
    </submittedName>
</protein>
<accession>A0A6L6ILI7</accession>
<keyword evidence="3" id="KW-1283">Bacterial microcompartment</keyword>
<dbReference type="AlphaFoldDB" id="A0A6L6ILI7"/>
<feature type="domain" description="BMC" evidence="6">
    <location>
        <begin position="4"/>
        <end position="89"/>
    </location>
</feature>
<evidence type="ECO:0000313" key="7">
    <source>
        <dbReference type="EMBL" id="MTH47399.1"/>
    </source>
</evidence>
<feature type="region of interest" description="Disordered" evidence="5">
    <location>
        <begin position="84"/>
        <end position="114"/>
    </location>
</feature>
<comment type="pathway">
    <text evidence="1">Polyol metabolism; 1,2-propanediol degradation.</text>
</comment>
<dbReference type="PANTHER" id="PTHR33941">
    <property type="entry name" value="PROPANEDIOL UTILIZATION PROTEIN PDUA"/>
    <property type="match status" value="1"/>
</dbReference>
<dbReference type="Gene3D" id="3.30.70.1710">
    <property type="match status" value="1"/>
</dbReference>
<evidence type="ECO:0000256" key="4">
    <source>
        <dbReference type="PROSITE-ProRule" id="PRU01278"/>
    </source>
</evidence>
<evidence type="ECO:0000256" key="2">
    <source>
        <dbReference type="ARBA" id="ARBA00024322"/>
    </source>
</evidence>
<dbReference type="GO" id="GO:0031469">
    <property type="term" value="C:bacterial microcompartment"/>
    <property type="evidence" value="ECO:0007669"/>
    <property type="project" value="UniProtKB-SubCell"/>
</dbReference>
<sequence length="169" mass="16884">MKQSLGLLEVKGLALAIICADAMAKAASITLVGLEKTNGSGWTVIKITGDVASVQSAIVTGASFASQQNGLVAQKVIARPGEGILSRSVPSEPEAAPAPAPLAAPEPGIGVDAPVAEAPETGVGVEAPAVDAPQETAIVSCNLCLDPACPRQKGEPRSSCLHTGKRGEA</sequence>
<evidence type="ECO:0000313" key="8">
    <source>
        <dbReference type="Proteomes" id="UP000477739"/>
    </source>
</evidence>
<dbReference type="InterPro" id="IPR037233">
    <property type="entry name" value="CcmK-like_sf"/>
</dbReference>
<comment type="similarity">
    <text evidence="4">Belongs to the bacterial microcompartments protein family.</text>
</comment>
<dbReference type="RefSeq" id="WP_167519581.1">
    <property type="nucleotide sequence ID" value="NZ_WMJZ01000019.1"/>
</dbReference>
<name>A0A6L6ILI7_9ENTR</name>
<reference evidence="7 8" key="1">
    <citation type="submission" date="2019-11" db="EMBL/GenBank/DDBJ databases">
        <title>Escherichia alba sp. nov. isolated from the gut of plastic-eating superworms Zophobas atratus.</title>
        <authorList>
            <person name="Yang Y."/>
        </authorList>
    </citation>
    <scope>NUCLEOTIDE SEQUENCE [LARGE SCALE GENOMIC DNA]</scope>
    <source>
        <strain evidence="8">BIT-B35</strain>
    </source>
</reference>